<gene>
    <name evidence="7" type="primary">oppA_2</name>
    <name evidence="7" type="ORF">KSB_49550</name>
</gene>
<keyword evidence="8" id="KW-1185">Reference proteome</keyword>
<dbReference type="RefSeq" id="WP_236038363.1">
    <property type="nucleotide sequence ID" value="NZ_BNJG01000002.1"/>
</dbReference>
<dbReference type="PIRSF" id="PIRSF002741">
    <property type="entry name" value="MppA"/>
    <property type="match status" value="1"/>
</dbReference>
<dbReference type="SUPFAM" id="SSF53850">
    <property type="entry name" value="Periplasmic binding protein-like II"/>
    <property type="match status" value="1"/>
</dbReference>
<dbReference type="InterPro" id="IPR039424">
    <property type="entry name" value="SBP_5"/>
</dbReference>
<dbReference type="Gene3D" id="3.90.76.10">
    <property type="entry name" value="Dipeptide-binding Protein, Domain 1"/>
    <property type="match status" value="1"/>
</dbReference>
<evidence type="ECO:0000256" key="5">
    <source>
        <dbReference type="SAM" id="SignalP"/>
    </source>
</evidence>
<dbReference type="Gene3D" id="3.10.105.10">
    <property type="entry name" value="Dipeptide-binding Protein, Domain 3"/>
    <property type="match status" value="1"/>
</dbReference>
<sequence>MEPGKKPVLFLMTCLCLLTMLLAACGGGSSGPSSTKASDDKQTLRYPVVGDPDINTFDPALVQDTDSNFPIQAVFTGLVTLDANLQVKPQLAESYQQSDGGLTWTFKLKPNLTFSNGDKLTSEDVVYSINRTIDPATKSSVSGYLQLVKGYKDLSGGKVKTLIGTSLLAPDPQTVVIKISQPAAYFLQTLSYPTSYVVNKKLVEKYGAQWTDHVEEGGGAGPWKVEKYTHNKGLELVRNDAYYGAKPQMKRLSVIFYKDQDSMYRAFQAQQLDFTPVPSTNLEQERSTPGFKETPILTIRYIAMNYLVKPFDNIKIRQAFALAINKDLIVQSAMKNAFTPSNHVIPKGMPGYDENLTGPLGTGTQGDANKAKQVLAEGLKEAGYASVSALPPITLTFYPRNQNFKDALTAIAQMWQTTLGIKVNIDVVTRPKLLDLTTATKNNGSLQMWQAGWNADYPDPQDWLTLFFDKGQDYNQFNYGQNKMQDTSAQLDVQKKLEQADQEQDATKRMQLYNEAEQQAINDVGWLPLWQEKVQYLVRTNVQNLSLNSQQLIPPDDWSKIYITQ</sequence>
<reference evidence="7 8" key="1">
    <citation type="journal article" date="2021" name="Int. J. Syst. Evol. Microbiol.">
        <title>Reticulibacter mediterranei gen. nov., sp. nov., within the new family Reticulibacteraceae fam. nov., and Ktedonospora formicarum gen. nov., sp. nov., Ktedonobacter robiniae sp. nov., Dictyobacter formicarum sp. nov. and Dictyobacter arantiisoli sp. nov., belonging to the class Ktedonobacteria.</title>
        <authorList>
            <person name="Yabe S."/>
            <person name="Zheng Y."/>
            <person name="Wang C.M."/>
            <person name="Sakai Y."/>
            <person name="Abe K."/>
            <person name="Yokota A."/>
            <person name="Donadio S."/>
            <person name="Cavaletti L."/>
            <person name="Monciardini P."/>
        </authorList>
    </citation>
    <scope>NUCLEOTIDE SEQUENCE [LARGE SCALE GENOMIC DNA]</scope>
    <source>
        <strain evidence="7 8">SOSP1-30</strain>
    </source>
</reference>
<accession>A0ABQ3UVP7</accession>
<organism evidence="7 8">
    <name type="scientific">Ktedonobacter robiniae</name>
    <dbReference type="NCBI Taxonomy" id="2778365"/>
    <lineage>
        <taxon>Bacteria</taxon>
        <taxon>Bacillati</taxon>
        <taxon>Chloroflexota</taxon>
        <taxon>Ktedonobacteria</taxon>
        <taxon>Ktedonobacterales</taxon>
        <taxon>Ktedonobacteraceae</taxon>
        <taxon>Ktedonobacter</taxon>
    </lineage>
</organism>
<dbReference type="InterPro" id="IPR000914">
    <property type="entry name" value="SBP_5_dom"/>
</dbReference>
<keyword evidence="4 5" id="KW-0732">Signal</keyword>
<dbReference type="CDD" id="cd08504">
    <property type="entry name" value="PBP2_OppA"/>
    <property type="match status" value="1"/>
</dbReference>
<comment type="subcellular location">
    <subcellularLocation>
        <location evidence="1">Cell envelope</location>
    </subcellularLocation>
</comment>
<evidence type="ECO:0000256" key="1">
    <source>
        <dbReference type="ARBA" id="ARBA00004196"/>
    </source>
</evidence>
<evidence type="ECO:0000256" key="2">
    <source>
        <dbReference type="ARBA" id="ARBA00005695"/>
    </source>
</evidence>
<dbReference type="PANTHER" id="PTHR30290">
    <property type="entry name" value="PERIPLASMIC BINDING COMPONENT OF ABC TRANSPORTER"/>
    <property type="match status" value="1"/>
</dbReference>
<dbReference type="Gene3D" id="3.40.190.10">
    <property type="entry name" value="Periplasmic binding protein-like II"/>
    <property type="match status" value="1"/>
</dbReference>
<comment type="caution">
    <text evidence="7">The sequence shown here is derived from an EMBL/GenBank/DDBJ whole genome shotgun (WGS) entry which is preliminary data.</text>
</comment>
<keyword evidence="3" id="KW-0813">Transport</keyword>
<feature type="domain" description="Solute-binding protein family 5" evidence="6">
    <location>
        <begin position="86"/>
        <end position="474"/>
    </location>
</feature>
<feature type="signal peptide" evidence="5">
    <location>
        <begin position="1"/>
        <end position="23"/>
    </location>
</feature>
<protein>
    <submittedName>
        <fullName evidence="7">Peptide ABC transporter substrate-binding protein</fullName>
    </submittedName>
</protein>
<evidence type="ECO:0000256" key="3">
    <source>
        <dbReference type="ARBA" id="ARBA00022448"/>
    </source>
</evidence>
<dbReference type="Proteomes" id="UP000654345">
    <property type="component" value="Unassembled WGS sequence"/>
</dbReference>
<evidence type="ECO:0000313" key="8">
    <source>
        <dbReference type="Proteomes" id="UP000654345"/>
    </source>
</evidence>
<dbReference type="PROSITE" id="PS51257">
    <property type="entry name" value="PROKAR_LIPOPROTEIN"/>
    <property type="match status" value="1"/>
</dbReference>
<dbReference type="InterPro" id="IPR030678">
    <property type="entry name" value="Peptide/Ni-bd"/>
</dbReference>
<name>A0ABQ3UVP7_9CHLR</name>
<evidence type="ECO:0000313" key="7">
    <source>
        <dbReference type="EMBL" id="GHO56480.1"/>
    </source>
</evidence>
<evidence type="ECO:0000259" key="6">
    <source>
        <dbReference type="Pfam" id="PF00496"/>
    </source>
</evidence>
<comment type="similarity">
    <text evidence="2">Belongs to the bacterial solute-binding protein 5 family.</text>
</comment>
<dbReference type="PANTHER" id="PTHR30290:SF10">
    <property type="entry name" value="PERIPLASMIC OLIGOPEPTIDE-BINDING PROTEIN-RELATED"/>
    <property type="match status" value="1"/>
</dbReference>
<feature type="chain" id="PRO_5046459200" evidence="5">
    <location>
        <begin position="24"/>
        <end position="565"/>
    </location>
</feature>
<evidence type="ECO:0000256" key="4">
    <source>
        <dbReference type="ARBA" id="ARBA00022729"/>
    </source>
</evidence>
<dbReference type="EMBL" id="BNJG01000002">
    <property type="protein sequence ID" value="GHO56480.1"/>
    <property type="molecule type" value="Genomic_DNA"/>
</dbReference>
<dbReference type="Pfam" id="PF00496">
    <property type="entry name" value="SBP_bac_5"/>
    <property type="match status" value="1"/>
</dbReference>
<proteinExistence type="inferred from homology"/>